<evidence type="ECO:0000256" key="1">
    <source>
        <dbReference type="ARBA" id="ARBA00004141"/>
    </source>
</evidence>
<keyword evidence="4 5" id="KW-0472">Membrane</keyword>
<dbReference type="Proteomes" id="UP000276178">
    <property type="component" value="Unassembled WGS sequence"/>
</dbReference>
<protein>
    <recommendedName>
        <fullName evidence="10">DoxX family protein</fullName>
    </recommendedName>
</protein>
<dbReference type="RefSeq" id="WP_005829677.1">
    <property type="nucleotide sequence ID" value="NZ_BJOD01000040.1"/>
</dbReference>
<keyword evidence="3 5" id="KW-1133">Transmembrane helix</keyword>
<evidence type="ECO:0000256" key="2">
    <source>
        <dbReference type="ARBA" id="ARBA00022692"/>
    </source>
</evidence>
<evidence type="ECO:0000313" key="7">
    <source>
        <dbReference type="EMBL" id="RNB59215.1"/>
    </source>
</evidence>
<feature type="transmembrane region" description="Helical" evidence="5">
    <location>
        <begin position="12"/>
        <end position="31"/>
    </location>
</feature>
<evidence type="ECO:0000256" key="4">
    <source>
        <dbReference type="ARBA" id="ARBA00023136"/>
    </source>
</evidence>
<evidence type="ECO:0000313" key="9">
    <source>
        <dbReference type="Proteomes" id="UP000317180"/>
    </source>
</evidence>
<reference evidence="7 8" key="1">
    <citation type="submission" date="2018-10" db="EMBL/GenBank/DDBJ databases">
        <title>Phylogenomics of Brevibacillus.</title>
        <authorList>
            <person name="Dunlap C."/>
        </authorList>
    </citation>
    <scope>NUCLEOTIDE SEQUENCE [LARGE SCALE GENOMIC DNA]</scope>
    <source>
        <strain evidence="7 8">NRRL NRS 1219</strain>
    </source>
</reference>
<dbReference type="GeneID" id="82812853"/>
<comment type="subcellular location">
    <subcellularLocation>
        <location evidence="1">Membrane</location>
        <topology evidence="1">Multi-pass membrane protein</topology>
    </subcellularLocation>
</comment>
<evidence type="ECO:0000256" key="3">
    <source>
        <dbReference type="ARBA" id="ARBA00022989"/>
    </source>
</evidence>
<dbReference type="OrthoDB" id="9811373at2"/>
<keyword evidence="2 5" id="KW-0812">Transmembrane</keyword>
<evidence type="ECO:0000313" key="6">
    <source>
        <dbReference type="EMBL" id="GED27401.1"/>
    </source>
</evidence>
<dbReference type="GO" id="GO:0016020">
    <property type="term" value="C:membrane"/>
    <property type="evidence" value="ECO:0007669"/>
    <property type="project" value="UniProtKB-SubCell"/>
</dbReference>
<dbReference type="AlphaFoldDB" id="A0A3M8B8P3"/>
<comment type="caution">
    <text evidence="7">The sequence shown here is derived from an EMBL/GenBank/DDBJ whole genome shotgun (WGS) entry which is preliminary data.</text>
</comment>
<keyword evidence="9" id="KW-1185">Reference proteome</keyword>
<dbReference type="EMBL" id="RHHN01000014">
    <property type="protein sequence ID" value="RNB59215.1"/>
    <property type="molecule type" value="Genomic_DNA"/>
</dbReference>
<evidence type="ECO:0000256" key="5">
    <source>
        <dbReference type="SAM" id="Phobius"/>
    </source>
</evidence>
<organism evidence="7 8">
    <name type="scientific">Brevibacillus agri</name>
    <dbReference type="NCBI Taxonomy" id="51101"/>
    <lineage>
        <taxon>Bacteria</taxon>
        <taxon>Bacillati</taxon>
        <taxon>Bacillota</taxon>
        <taxon>Bacilli</taxon>
        <taxon>Bacillales</taxon>
        <taxon>Paenibacillaceae</taxon>
        <taxon>Brevibacillus</taxon>
    </lineage>
</organism>
<dbReference type="Proteomes" id="UP000317180">
    <property type="component" value="Unassembled WGS sequence"/>
</dbReference>
<evidence type="ECO:0008006" key="10">
    <source>
        <dbReference type="Google" id="ProtNLM"/>
    </source>
</evidence>
<sequence length="74" mass="8197">MVAQNISKTRLWVARIMSGLVILFMLFDGIFKLIQPEPVITGTLELGYAEHHIALLGILALVSTVLYALPRTAF</sequence>
<feature type="transmembrane region" description="Helical" evidence="5">
    <location>
        <begin position="51"/>
        <end position="69"/>
    </location>
</feature>
<reference evidence="6 9" key="2">
    <citation type="submission" date="2019-06" db="EMBL/GenBank/DDBJ databases">
        <title>Whole genome shotgun sequence of Brevibacillus agri NBRC 15538.</title>
        <authorList>
            <person name="Hosoyama A."/>
            <person name="Uohara A."/>
            <person name="Ohji S."/>
            <person name="Ichikawa N."/>
        </authorList>
    </citation>
    <scope>NUCLEOTIDE SEQUENCE [LARGE SCALE GENOMIC DNA]</scope>
    <source>
        <strain evidence="6 9">NBRC 15538</strain>
    </source>
</reference>
<dbReference type="Pfam" id="PF13564">
    <property type="entry name" value="DoxX_2"/>
    <property type="match status" value="1"/>
</dbReference>
<evidence type="ECO:0000313" key="8">
    <source>
        <dbReference type="Proteomes" id="UP000276178"/>
    </source>
</evidence>
<gene>
    <name evidence="6" type="ORF">BAG01nite_35030</name>
    <name evidence="7" type="ORF">EB820_04770</name>
</gene>
<proteinExistence type="predicted"/>
<dbReference type="EMBL" id="BJOD01000040">
    <property type="protein sequence ID" value="GED27401.1"/>
    <property type="molecule type" value="Genomic_DNA"/>
</dbReference>
<dbReference type="InterPro" id="IPR032808">
    <property type="entry name" value="DoxX"/>
</dbReference>
<accession>A0A3M8B8P3</accession>
<name>A0A3M8B8P3_9BACL</name>